<dbReference type="InterPro" id="IPR036249">
    <property type="entry name" value="Thioredoxin-like_sf"/>
</dbReference>
<dbReference type="Proteomes" id="UP001230253">
    <property type="component" value="Unassembled WGS sequence"/>
</dbReference>
<sequence length="667" mass="73888">MARNRLAETASPYLNQHADNPVHWQPWDEEALAEARKRSVPIHLSIGYAACHWCHVMANESFSDPGTAAYLNQNFVNIKVDREERPDIDQVYMAALHSLGVPGGWPLTMFLTPQTEPFWGGTYFPPTPRWGRPSFRQVLHAVTETWQHKPETVATNTKAIATHLMSGQATEPPPDTHPDPELLDAAAAQILVHFDLERGGLKGAPKFPQAPLLEMMWRAHLRTGNTAYADAVLITLRNLCQGGIYDHLGGGFARYAVDDQWLVPHFEKMLSDNGQLLYLLCLAYEKTGEPLFRARLEETANWLLNEMRLPSGAFATSLDADTDHEEGATYVWSADEIEDHLGAATETFAKLYDVTPEGNWEGRNILNRLRTEAFAWLGESNEATLARHRASLLTVRNTRAQPARDDKVLTDWNATLIAALARSSVVLSRPDLLTAATDAFAFLSENKTPSGQLAHAWCDGRITAEAVSTDHAQMLRAAIELYAATAEKHYLDSAKASVDVLETNYYDDDSGSYYLANAAQDALFARLHSDSDEAMPAATGVAAEACGRLFLLTGETSYLDRAETIIRHQARAIARNLIATASLQNAWDTALRARHVIVFGSESKTDDTIAKHIAAEADPALTREYRPDSSASEARLRICDMERCYPDITASQEIADLLARTRTGHTR</sequence>
<dbReference type="Pfam" id="PF03190">
    <property type="entry name" value="Thioredox_DsbH"/>
    <property type="match status" value="1"/>
</dbReference>
<name>A0ABU0C4I7_9BRAD</name>
<dbReference type="CDD" id="cd02955">
    <property type="entry name" value="SSP411"/>
    <property type="match status" value="1"/>
</dbReference>
<dbReference type="InterPro" id="IPR008928">
    <property type="entry name" value="6-hairpin_glycosidase_sf"/>
</dbReference>
<comment type="caution">
    <text evidence="2">The sequence shown here is derived from an EMBL/GenBank/DDBJ whole genome shotgun (WGS) entry which is preliminary data.</text>
</comment>
<evidence type="ECO:0000313" key="3">
    <source>
        <dbReference type="Proteomes" id="UP001230253"/>
    </source>
</evidence>
<gene>
    <name evidence="2" type="ORF">J2R99_001277</name>
</gene>
<dbReference type="InterPro" id="IPR024705">
    <property type="entry name" value="Ssp411"/>
</dbReference>
<dbReference type="PANTHER" id="PTHR42899">
    <property type="entry name" value="SPERMATOGENESIS-ASSOCIATED PROTEIN 20"/>
    <property type="match status" value="1"/>
</dbReference>
<evidence type="ECO:0000259" key="1">
    <source>
        <dbReference type="Pfam" id="PF03190"/>
    </source>
</evidence>
<keyword evidence="3" id="KW-1185">Reference proteome</keyword>
<accession>A0ABU0C4I7</accession>
<proteinExistence type="predicted"/>
<dbReference type="Gene3D" id="1.50.10.20">
    <property type="match status" value="2"/>
</dbReference>
<reference evidence="2 3" key="1">
    <citation type="submission" date="2023-07" db="EMBL/GenBank/DDBJ databases">
        <title>Genomic Encyclopedia of Type Strains, Phase IV (KMG-IV): sequencing the most valuable type-strain genomes for metagenomic binning, comparative biology and taxonomic classification.</title>
        <authorList>
            <person name="Goeker M."/>
        </authorList>
    </citation>
    <scope>NUCLEOTIDE SEQUENCE [LARGE SCALE GENOMIC DNA]</scope>
    <source>
        <strain evidence="2 3">DSM 11549</strain>
    </source>
</reference>
<protein>
    <submittedName>
        <fullName evidence="2">Uncharacterized protein YyaL (SSP411 family)</fullName>
    </submittedName>
</protein>
<organism evidence="2 3">
    <name type="scientific">Rhodopseudomonas julia</name>
    <dbReference type="NCBI Taxonomy" id="200617"/>
    <lineage>
        <taxon>Bacteria</taxon>
        <taxon>Pseudomonadati</taxon>
        <taxon>Pseudomonadota</taxon>
        <taxon>Alphaproteobacteria</taxon>
        <taxon>Hyphomicrobiales</taxon>
        <taxon>Nitrobacteraceae</taxon>
        <taxon>Rhodopseudomonas</taxon>
    </lineage>
</organism>
<feature type="domain" description="Spermatogenesis-associated protein 20-like TRX" evidence="1">
    <location>
        <begin position="4"/>
        <end position="164"/>
    </location>
</feature>
<dbReference type="SUPFAM" id="SSF48208">
    <property type="entry name" value="Six-hairpin glycosidases"/>
    <property type="match status" value="1"/>
</dbReference>
<dbReference type="InterPro" id="IPR004879">
    <property type="entry name" value="Ssp411-like_TRX"/>
</dbReference>
<evidence type="ECO:0000313" key="2">
    <source>
        <dbReference type="EMBL" id="MDQ0325428.1"/>
    </source>
</evidence>
<dbReference type="EMBL" id="JAUSUK010000001">
    <property type="protein sequence ID" value="MDQ0325428.1"/>
    <property type="molecule type" value="Genomic_DNA"/>
</dbReference>
<dbReference type="RefSeq" id="WP_307153618.1">
    <property type="nucleotide sequence ID" value="NZ_JAUSUK010000001.1"/>
</dbReference>
<dbReference type="Gene3D" id="3.40.30.10">
    <property type="entry name" value="Glutaredoxin"/>
    <property type="match status" value="1"/>
</dbReference>
<dbReference type="PANTHER" id="PTHR42899:SF1">
    <property type="entry name" value="SPERMATOGENESIS-ASSOCIATED PROTEIN 20"/>
    <property type="match status" value="1"/>
</dbReference>
<dbReference type="SUPFAM" id="SSF52833">
    <property type="entry name" value="Thioredoxin-like"/>
    <property type="match status" value="1"/>
</dbReference>
<dbReference type="PIRSF" id="PIRSF006402">
    <property type="entry name" value="UCP006402_thioredoxin"/>
    <property type="match status" value="1"/>
</dbReference>